<dbReference type="InterPro" id="IPR012135">
    <property type="entry name" value="Dihydroorotate_DH_1_2"/>
</dbReference>
<keyword evidence="5" id="KW-0665">Pyrimidine biosynthesis</keyword>
<dbReference type="InterPro" id="IPR013785">
    <property type="entry name" value="Aldolase_TIM"/>
</dbReference>
<dbReference type="PANTHER" id="PTHR48109">
    <property type="entry name" value="DIHYDROOROTATE DEHYDROGENASE (QUINONE), MITOCHONDRIAL-RELATED"/>
    <property type="match status" value="1"/>
</dbReference>
<gene>
    <name evidence="8" type="ORF">GCM10023156_42890</name>
</gene>
<keyword evidence="6" id="KW-0560">Oxidoreductase</keyword>
<dbReference type="RefSeq" id="WP_345325363.1">
    <property type="nucleotide sequence ID" value="NZ_BAABGA010000054.1"/>
</dbReference>
<dbReference type="InterPro" id="IPR005720">
    <property type="entry name" value="Dihydroorotate_DH_cat"/>
</dbReference>
<comment type="pathway">
    <text evidence="2">Pyrimidine metabolism; UMP biosynthesis via de novo pathway.</text>
</comment>
<evidence type="ECO:0000259" key="7">
    <source>
        <dbReference type="Pfam" id="PF01180"/>
    </source>
</evidence>
<keyword evidence="9" id="KW-1185">Reference proteome</keyword>
<keyword evidence="3" id="KW-0285">Flavoprotein</keyword>
<evidence type="ECO:0000313" key="8">
    <source>
        <dbReference type="EMBL" id="GAA4461031.1"/>
    </source>
</evidence>
<dbReference type="EMBL" id="BAABGA010000054">
    <property type="protein sequence ID" value="GAA4461031.1"/>
    <property type="molecule type" value="Genomic_DNA"/>
</dbReference>
<dbReference type="Proteomes" id="UP001500840">
    <property type="component" value="Unassembled WGS sequence"/>
</dbReference>
<feature type="domain" description="Dihydroorotate dehydrogenase catalytic" evidence="7">
    <location>
        <begin position="81"/>
        <end position="289"/>
    </location>
</feature>
<evidence type="ECO:0000256" key="6">
    <source>
        <dbReference type="ARBA" id="ARBA00023002"/>
    </source>
</evidence>
<evidence type="ECO:0000256" key="1">
    <source>
        <dbReference type="ARBA" id="ARBA00001917"/>
    </source>
</evidence>
<reference evidence="9" key="1">
    <citation type="journal article" date="2019" name="Int. J. Syst. Evol. Microbiol.">
        <title>The Global Catalogue of Microorganisms (GCM) 10K type strain sequencing project: providing services to taxonomists for standard genome sequencing and annotation.</title>
        <authorList>
            <consortium name="The Broad Institute Genomics Platform"/>
            <consortium name="The Broad Institute Genome Sequencing Center for Infectious Disease"/>
            <person name="Wu L."/>
            <person name="Ma J."/>
        </authorList>
    </citation>
    <scope>NUCLEOTIDE SEQUENCE [LARGE SCALE GENOMIC DNA]</scope>
    <source>
        <strain evidence="9">JCM 17759</strain>
    </source>
</reference>
<dbReference type="PIRSF" id="PIRSF000164">
    <property type="entry name" value="DHO_oxidase"/>
    <property type="match status" value="1"/>
</dbReference>
<evidence type="ECO:0000256" key="5">
    <source>
        <dbReference type="ARBA" id="ARBA00022975"/>
    </source>
</evidence>
<organism evidence="8 9">
    <name type="scientific">Novipirellula rosea</name>
    <dbReference type="NCBI Taxonomy" id="1031540"/>
    <lineage>
        <taxon>Bacteria</taxon>
        <taxon>Pseudomonadati</taxon>
        <taxon>Planctomycetota</taxon>
        <taxon>Planctomycetia</taxon>
        <taxon>Pirellulales</taxon>
        <taxon>Pirellulaceae</taxon>
        <taxon>Novipirellula</taxon>
    </lineage>
</organism>
<protein>
    <submittedName>
        <fullName evidence="8">Dihydroorotate dehydrogenase-like protein</fullName>
    </submittedName>
</protein>
<keyword evidence="4" id="KW-0288">FMN</keyword>
<proteinExistence type="predicted"/>
<name>A0ABP8N473_9BACT</name>
<accession>A0ABP8N473</accession>
<dbReference type="InterPro" id="IPR050074">
    <property type="entry name" value="DHO_dehydrogenase"/>
</dbReference>
<evidence type="ECO:0000256" key="2">
    <source>
        <dbReference type="ARBA" id="ARBA00004725"/>
    </source>
</evidence>
<evidence type="ECO:0000256" key="3">
    <source>
        <dbReference type="ARBA" id="ARBA00022630"/>
    </source>
</evidence>
<dbReference type="SUPFAM" id="SSF51395">
    <property type="entry name" value="FMN-linked oxidoreductases"/>
    <property type="match status" value="1"/>
</dbReference>
<comment type="caution">
    <text evidence="8">The sequence shown here is derived from an EMBL/GenBank/DDBJ whole genome shotgun (WGS) entry which is preliminary data.</text>
</comment>
<evidence type="ECO:0000256" key="4">
    <source>
        <dbReference type="ARBA" id="ARBA00022643"/>
    </source>
</evidence>
<dbReference type="Gene3D" id="3.20.20.70">
    <property type="entry name" value="Aldolase class I"/>
    <property type="match status" value="1"/>
</dbReference>
<sequence length="348" mass="37398">MPLDLSTNYGGLLLRSPIVVGACPLTFNTQNRIAIENAGAGAVVLPSLLEEHIIAWKAKQGHALSSRDLNRIDPANPATHDAMAADVETYLSIVNRASVQSSIPVIASLNGETDGDWLDFAGELQAAGADAIELNVHHRPLCEYDAPRDVEDNVVNLARTLRASITVPLFVKLHREYTSVSHLARRLLSGVQGLVLYARDPHLDIVLDNCQLRSDWGLSQPSAISGTLAGLLSVYGSCPAISLAGGGGISGCEDLIKVLLAGADVGMVVSAVYREGPDIIRSMLAGLTMYMEQQQLRTLNELQAKRPLEFSSQEERRNCINGLSSQSAFEGYNASAPTIRGDRWGHPL</sequence>
<evidence type="ECO:0000313" key="9">
    <source>
        <dbReference type="Proteomes" id="UP001500840"/>
    </source>
</evidence>
<dbReference type="Pfam" id="PF01180">
    <property type="entry name" value="DHO_dh"/>
    <property type="match status" value="1"/>
</dbReference>
<comment type="cofactor">
    <cofactor evidence="1">
        <name>FMN</name>
        <dbReference type="ChEBI" id="CHEBI:58210"/>
    </cofactor>
</comment>
<dbReference type="PANTHER" id="PTHR48109:SF3">
    <property type="entry name" value="SLL0744 PROTEIN"/>
    <property type="match status" value="1"/>
</dbReference>